<comment type="catalytic activity">
    <reaction evidence="1 16">
        <text>GTP = 3',5'-cyclic GMP + diphosphate</text>
        <dbReference type="Rhea" id="RHEA:13665"/>
        <dbReference type="ChEBI" id="CHEBI:33019"/>
        <dbReference type="ChEBI" id="CHEBI:37565"/>
        <dbReference type="ChEBI" id="CHEBI:57746"/>
        <dbReference type="EC" id="4.6.1.2"/>
    </reaction>
</comment>
<evidence type="ECO:0000256" key="2">
    <source>
        <dbReference type="ARBA" id="ARBA00004479"/>
    </source>
</evidence>
<dbReference type="SUPFAM" id="SSF55073">
    <property type="entry name" value="Nucleotide cyclase"/>
    <property type="match status" value="1"/>
</dbReference>
<reference evidence="20" key="2">
    <citation type="submission" date="2021-01" db="UniProtKB">
        <authorList>
            <consortium name="EnsemblMetazoa"/>
        </authorList>
    </citation>
    <scope>IDENTIFICATION</scope>
</reference>
<dbReference type="GO" id="GO:0004672">
    <property type="term" value="F:protein kinase activity"/>
    <property type="evidence" value="ECO:0007669"/>
    <property type="project" value="InterPro"/>
</dbReference>
<dbReference type="CDD" id="cd14042">
    <property type="entry name" value="PK_GC-A_B"/>
    <property type="match status" value="1"/>
</dbReference>
<comment type="subcellular location">
    <subcellularLocation>
        <location evidence="2">Membrane</location>
        <topology evidence="2">Single-pass type I membrane protein</topology>
    </subcellularLocation>
</comment>
<dbReference type="PROSITE" id="PS00452">
    <property type="entry name" value="GUANYLATE_CYCLASE_1"/>
    <property type="match status" value="1"/>
</dbReference>
<keyword evidence="13 15" id="KW-0456">Lyase</keyword>
<dbReference type="RefSeq" id="XP_030840199.1">
    <property type="nucleotide sequence ID" value="XM_030984339.1"/>
</dbReference>
<keyword evidence="7" id="KW-0547">Nucleotide-binding</keyword>
<accession>A0A7M7NQH8</accession>
<dbReference type="EC" id="4.6.1.2" evidence="3 16"/>
<keyword evidence="6" id="KW-0732">Signal</keyword>
<evidence type="ECO:0000259" key="19">
    <source>
        <dbReference type="PROSITE" id="PS50125"/>
    </source>
</evidence>
<evidence type="ECO:0000256" key="9">
    <source>
        <dbReference type="ARBA" id="ARBA00023134"/>
    </source>
</evidence>
<evidence type="ECO:0000256" key="15">
    <source>
        <dbReference type="RuleBase" id="RU000405"/>
    </source>
</evidence>
<name>A0A7M7NQH8_STRPU</name>
<keyword evidence="14 16" id="KW-0141">cGMP biosynthesis</keyword>
<keyword evidence="4" id="KW-0597">Phosphoprotein</keyword>
<dbReference type="SUPFAM" id="SSF56112">
    <property type="entry name" value="Protein kinase-like (PK-like)"/>
    <property type="match status" value="1"/>
</dbReference>
<dbReference type="Proteomes" id="UP000007110">
    <property type="component" value="Unassembled WGS sequence"/>
</dbReference>
<dbReference type="GO" id="GO:0005886">
    <property type="term" value="C:plasma membrane"/>
    <property type="evidence" value="ECO:0000318"/>
    <property type="project" value="GO_Central"/>
</dbReference>
<dbReference type="InterPro" id="IPR050401">
    <property type="entry name" value="Cyclic_nucleotide_synthase"/>
</dbReference>
<dbReference type="PROSITE" id="PS50011">
    <property type="entry name" value="PROTEIN_KINASE_DOM"/>
    <property type="match status" value="1"/>
</dbReference>
<dbReference type="GO" id="GO:0006182">
    <property type="term" value="P:cGMP biosynthetic process"/>
    <property type="evidence" value="ECO:0000318"/>
    <property type="project" value="GO_Central"/>
</dbReference>
<dbReference type="GO" id="GO:0035556">
    <property type="term" value="P:intracellular signal transduction"/>
    <property type="evidence" value="ECO:0007669"/>
    <property type="project" value="InterPro"/>
</dbReference>
<dbReference type="Gene3D" id="1.10.510.10">
    <property type="entry name" value="Transferase(Phosphotransferase) domain 1"/>
    <property type="match status" value="1"/>
</dbReference>
<dbReference type="PROSITE" id="PS50125">
    <property type="entry name" value="GUANYLATE_CYCLASE_2"/>
    <property type="match status" value="1"/>
</dbReference>
<reference evidence="21" key="1">
    <citation type="submission" date="2015-02" db="EMBL/GenBank/DDBJ databases">
        <title>Genome sequencing for Strongylocentrotus purpuratus.</title>
        <authorList>
            <person name="Murali S."/>
            <person name="Liu Y."/>
            <person name="Vee V."/>
            <person name="English A."/>
            <person name="Wang M."/>
            <person name="Skinner E."/>
            <person name="Han Y."/>
            <person name="Muzny D.M."/>
            <person name="Worley K.C."/>
            <person name="Gibbs R.A."/>
        </authorList>
    </citation>
    <scope>NUCLEOTIDE SEQUENCE</scope>
</reference>
<dbReference type="Gene3D" id="3.30.70.1230">
    <property type="entry name" value="Nucleotide cyclase"/>
    <property type="match status" value="1"/>
</dbReference>
<evidence type="ECO:0000256" key="8">
    <source>
        <dbReference type="ARBA" id="ARBA00022989"/>
    </source>
</evidence>
<evidence type="ECO:0000256" key="7">
    <source>
        <dbReference type="ARBA" id="ARBA00022741"/>
    </source>
</evidence>
<evidence type="ECO:0000256" key="4">
    <source>
        <dbReference type="ARBA" id="ARBA00022553"/>
    </source>
</evidence>
<dbReference type="InterPro" id="IPR011645">
    <property type="entry name" value="HNOB_dom_associated"/>
</dbReference>
<evidence type="ECO:0000259" key="18">
    <source>
        <dbReference type="PROSITE" id="PS50011"/>
    </source>
</evidence>
<dbReference type="FunFam" id="1.10.510.10:FF:000420">
    <property type="entry name" value="Guanylate cyclase"/>
    <property type="match status" value="1"/>
</dbReference>
<dbReference type="GO" id="GO:0005524">
    <property type="term" value="F:ATP binding"/>
    <property type="evidence" value="ECO:0007669"/>
    <property type="project" value="InterPro"/>
</dbReference>
<keyword evidence="8 17" id="KW-1133">Transmembrane helix</keyword>
<dbReference type="InterPro" id="IPR000719">
    <property type="entry name" value="Prot_kinase_dom"/>
</dbReference>
<evidence type="ECO:0000256" key="5">
    <source>
        <dbReference type="ARBA" id="ARBA00022692"/>
    </source>
</evidence>
<dbReference type="FunFam" id="3.30.70.1230:FF:000004">
    <property type="entry name" value="Guanylate cyclase"/>
    <property type="match status" value="1"/>
</dbReference>
<dbReference type="GO" id="GO:0004383">
    <property type="term" value="F:guanylate cyclase activity"/>
    <property type="evidence" value="ECO:0000318"/>
    <property type="project" value="GO_Central"/>
</dbReference>
<dbReference type="Pfam" id="PF00211">
    <property type="entry name" value="Guanylate_cyc"/>
    <property type="match status" value="1"/>
</dbReference>
<dbReference type="GO" id="GO:0001653">
    <property type="term" value="F:peptide receptor activity"/>
    <property type="evidence" value="ECO:0000318"/>
    <property type="project" value="GO_Central"/>
</dbReference>
<keyword evidence="21" id="KW-1185">Reference proteome</keyword>
<evidence type="ECO:0000256" key="10">
    <source>
        <dbReference type="ARBA" id="ARBA00023136"/>
    </source>
</evidence>
<dbReference type="Pfam" id="PF07714">
    <property type="entry name" value="PK_Tyr_Ser-Thr"/>
    <property type="match status" value="1"/>
</dbReference>
<dbReference type="PANTHER" id="PTHR11920:SF335">
    <property type="entry name" value="GUANYLATE CYCLASE"/>
    <property type="match status" value="1"/>
</dbReference>
<keyword evidence="10 17" id="KW-0472">Membrane</keyword>
<comment type="similarity">
    <text evidence="15">Belongs to the adenylyl cyclase class-4/guanylyl cyclase family.</text>
</comment>
<keyword evidence="5 17" id="KW-0812">Transmembrane</keyword>
<evidence type="ECO:0000256" key="11">
    <source>
        <dbReference type="ARBA" id="ARBA00023170"/>
    </source>
</evidence>
<evidence type="ECO:0000313" key="21">
    <source>
        <dbReference type="Proteomes" id="UP000007110"/>
    </source>
</evidence>
<evidence type="ECO:0000256" key="13">
    <source>
        <dbReference type="ARBA" id="ARBA00023239"/>
    </source>
</evidence>
<dbReference type="InterPro" id="IPR029787">
    <property type="entry name" value="Nucleotide_cyclase"/>
</dbReference>
<dbReference type="InterPro" id="IPR011009">
    <property type="entry name" value="Kinase-like_dom_sf"/>
</dbReference>
<evidence type="ECO:0000256" key="16">
    <source>
        <dbReference type="RuleBase" id="RU003431"/>
    </source>
</evidence>
<dbReference type="InterPro" id="IPR001245">
    <property type="entry name" value="Ser-Thr/Tyr_kinase_cat_dom"/>
</dbReference>
<evidence type="ECO:0000256" key="1">
    <source>
        <dbReference type="ARBA" id="ARBA00001436"/>
    </source>
</evidence>
<organism evidence="20 21">
    <name type="scientific">Strongylocentrotus purpuratus</name>
    <name type="common">Purple sea urchin</name>
    <dbReference type="NCBI Taxonomy" id="7668"/>
    <lineage>
        <taxon>Eukaryota</taxon>
        <taxon>Metazoa</taxon>
        <taxon>Echinodermata</taxon>
        <taxon>Eleutherozoa</taxon>
        <taxon>Echinozoa</taxon>
        <taxon>Echinoidea</taxon>
        <taxon>Euechinoidea</taxon>
        <taxon>Echinacea</taxon>
        <taxon>Camarodonta</taxon>
        <taxon>Echinidea</taxon>
        <taxon>Strongylocentrotidae</taxon>
        <taxon>Strongylocentrotus</taxon>
    </lineage>
</organism>
<evidence type="ECO:0000256" key="3">
    <source>
        <dbReference type="ARBA" id="ARBA00012202"/>
    </source>
</evidence>
<feature type="domain" description="Protein kinase" evidence="18">
    <location>
        <begin position="268"/>
        <end position="606"/>
    </location>
</feature>
<evidence type="ECO:0000256" key="17">
    <source>
        <dbReference type="SAM" id="Phobius"/>
    </source>
</evidence>
<keyword evidence="12" id="KW-0325">Glycoprotein</keyword>
<dbReference type="GeneID" id="576733"/>
<dbReference type="KEGG" id="spu:576733"/>
<dbReference type="Pfam" id="PF07701">
    <property type="entry name" value="HNOBA"/>
    <property type="match status" value="1"/>
</dbReference>
<evidence type="ECO:0000256" key="12">
    <source>
        <dbReference type="ARBA" id="ARBA00023180"/>
    </source>
</evidence>
<dbReference type="InterPro" id="IPR018297">
    <property type="entry name" value="A/G_cyclase_CS"/>
</dbReference>
<dbReference type="GO" id="GO:0007168">
    <property type="term" value="P:receptor guanylyl cyclase signaling pathway"/>
    <property type="evidence" value="ECO:0000318"/>
    <property type="project" value="GO_Central"/>
</dbReference>
<dbReference type="Gene3D" id="3.40.50.2300">
    <property type="match status" value="1"/>
</dbReference>
<dbReference type="OrthoDB" id="1890790at2759"/>
<evidence type="ECO:0000313" key="20">
    <source>
        <dbReference type="EnsemblMetazoa" id="XP_030840199"/>
    </source>
</evidence>
<dbReference type="SMART" id="SM00044">
    <property type="entry name" value="CYCc"/>
    <property type="match status" value="1"/>
</dbReference>
<dbReference type="InterPro" id="IPR028082">
    <property type="entry name" value="Peripla_BP_I"/>
</dbReference>
<evidence type="ECO:0000256" key="14">
    <source>
        <dbReference type="ARBA" id="ARBA00023293"/>
    </source>
</evidence>
<dbReference type="PANTHER" id="PTHR11920">
    <property type="entry name" value="GUANYLYL CYCLASE"/>
    <property type="match status" value="1"/>
</dbReference>
<dbReference type="EnsemblMetazoa" id="XM_030984339">
    <property type="protein sequence ID" value="XP_030840199"/>
    <property type="gene ID" value="LOC576733"/>
</dbReference>
<dbReference type="InterPro" id="IPR001054">
    <property type="entry name" value="A/G_cyclase"/>
</dbReference>
<feature type="domain" description="Guanylate cyclase" evidence="19">
    <location>
        <begin position="677"/>
        <end position="807"/>
    </location>
</feature>
<dbReference type="GO" id="GO:0005525">
    <property type="term" value="F:GTP binding"/>
    <property type="evidence" value="ECO:0007669"/>
    <property type="project" value="UniProtKB-KW"/>
</dbReference>
<dbReference type="AlphaFoldDB" id="A0A7M7NQH8"/>
<proteinExistence type="inferred from homology"/>
<dbReference type="InParanoid" id="A0A7M7NQH8"/>
<dbReference type="OMA" id="FRYSMIY"/>
<evidence type="ECO:0000256" key="6">
    <source>
        <dbReference type="ARBA" id="ARBA00022729"/>
    </source>
</evidence>
<protein>
    <recommendedName>
        <fullName evidence="3 16">Guanylate cyclase</fullName>
        <ecNumber evidence="3 16">4.6.1.2</ecNumber>
    </recommendedName>
</protein>
<keyword evidence="11" id="KW-0675">Receptor</keyword>
<dbReference type="CDD" id="cd07302">
    <property type="entry name" value="CHD"/>
    <property type="match status" value="1"/>
</dbReference>
<dbReference type="SUPFAM" id="SSF53822">
    <property type="entry name" value="Periplasmic binding protein-like I"/>
    <property type="match status" value="1"/>
</dbReference>
<sequence length="1034" mass="116992">MRAIVRETYEHTRIYIFIGELWEVYELLHEMMYHGLLENGEYMVIWANQENFDYKQLHLFQGDPYLRQPSREVMMYYRTLLALFLSPATDPSYDNFQRKTYKKLQEPPFNFDFGDAVDVLGIPIEAAYLYDNVYNVYAPALNETLAAGYDIRNGTEILRRILCRKHASITGRPKYIDARGDAYADITVIAVKLGEDVDETFGYIMHPVATIKITNSTPEVEQSCLGNGTSFQWVYEPINGTFIPWISGSVPLAVPTCGFYGEFCDTPYRPIVEIVSGVVGGLLLVILIVAITVYRNWKYEQELASLLWKIDYADIQTKRHNGSTISAISKLSLMTTDSKNSVDPYRCQIFTEVGTYKNMLVAIKKIHKRHVDLTRSVRKELKIIRDLRHPHLNQFIGACVDPPNICTITEYCPKGSLQDILENDEVKLDSMFIASLIGDILKGLSCLHASETHSHGNLKSSNLVVDSRWVLKITDFGLHQFRSGSRPPEIGEHAKYEKLLWRAPELLRDPAPRPEGTQKGDMYSLGIILYEMATRQGPYGKCVLGPKEIVDKVTHPLDPNTPFRPNVMEVDDCPNCMLTGMQECWNENPDERPEVKTLTTRLKPLQKGMKPNILDNMIVIMEKYANNLEDIVEDRTHQLIEEKKKTDNLLHQMLPKPVANQLKRGMQVVPESFECVTIFFSDIVGFTSLSSESTPFEVVDMLNDLYTLFDEIISYYDVYKVETIGDAYMLVSGLPLRNEKKHAAEIASTSLHLLEDVKAFKVRHRPEVNLKLRIGIHSGSTVSGVVGLTMPRYCLFGDTVNTASRMESNGEALKIHTSSETKNLLEQMGGFVVEERGLISMKGKGQLVTYWLISADPSYRRSSPFRTAEENATVGLFDSTHGNHSNRHSKISAQPQKEPFAKRLEADGRPANPNVCRDVMKPFPDQPGVDRQRPHSMFAPGSHGGTPNHFPNSTLIDFSQLNNSNENSPKVTDRLLGHLDRNDSGEAKVDLSSCTNSLLDKRQRLNDSALDYSSRNSNSQIKEGFLDNEVETVV</sequence>
<feature type="transmembrane region" description="Helical" evidence="17">
    <location>
        <begin position="274"/>
        <end position="294"/>
    </location>
</feature>
<keyword evidence="9" id="KW-0342">GTP-binding</keyword>